<comment type="subcellular location">
    <subcellularLocation>
        <location evidence="1">Cell membrane</location>
        <topology evidence="1">Multi-pass membrane protein</topology>
    </subcellularLocation>
</comment>
<feature type="transmembrane region" description="Helical" evidence="7">
    <location>
        <begin position="20"/>
        <end position="47"/>
    </location>
</feature>
<evidence type="ECO:0000256" key="1">
    <source>
        <dbReference type="ARBA" id="ARBA00004651"/>
    </source>
</evidence>
<dbReference type="InterPro" id="IPR011701">
    <property type="entry name" value="MFS"/>
</dbReference>
<dbReference type="Proteomes" id="UP001265083">
    <property type="component" value="Unassembled WGS sequence"/>
</dbReference>
<feature type="transmembrane region" description="Helical" evidence="7">
    <location>
        <begin position="148"/>
        <end position="168"/>
    </location>
</feature>
<name>A0ABU2GZG0_9ACTN</name>
<feature type="transmembrane region" description="Helical" evidence="7">
    <location>
        <begin position="174"/>
        <end position="197"/>
    </location>
</feature>
<feature type="domain" description="Major facilitator superfamily (MFS) profile" evidence="8">
    <location>
        <begin position="22"/>
        <end position="494"/>
    </location>
</feature>
<dbReference type="Pfam" id="PF07690">
    <property type="entry name" value="MFS_1"/>
    <property type="match status" value="1"/>
</dbReference>
<keyword evidence="10" id="KW-1185">Reference proteome</keyword>
<evidence type="ECO:0000256" key="4">
    <source>
        <dbReference type="ARBA" id="ARBA00022692"/>
    </source>
</evidence>
<dbReference type="Gene3D" id="1.20.1720.10">
    <property type="entry name" value="Multidrug resistance protein D"/>
    <property type="match status" value="1"/>
</dbReference>
<evidence type="ECO:0000256" key="6">
    <source>
        <dbReference type="ARBA" id="ARBA00023136"/>
    </source>
</evidence>
<dbReference type="InterPro" id="IPR020846">
    <property type="entry name" value="MFS_dom"/>
</dbReference>
<dbReference type="PANTHER" id="PTHR42718:SF46">
    <property type="entry name" value="BLR6921 PROTEIN"/>
    <property type="match status" value="1"/>
</dbReference>
<keyword evidence="4 7" id="KW-0812">Transmembrane</keyword>
<dbReference type="RefSeq" id="WP_310952504.1">
    <property type="nucleotide sequence ID" value="NZ_JAVLUS010000037.1"/>
</dbReference>
<feature type="transmembrane region" description="Helical" evidence="7">
    <location>
        <begin position="279"/>
        <end position="302"/>
    </location>
</feature>
<dbReference type="CDD" id="cd17321">
    <property type="entry name" value="MFS_MMR_MDR_like"/>
    <property type="match status" value="1"/>
</dbReference>
<dbReference type="EMBL" id="JAVLUS010000037">
    <property type="protein sequence ID" value="MDS1116821.1"/>
    <property type="molecule type" value="Genomic_DNA"/>
</dbReference>
<feature type="transmembrane region" description="Helical" evidence="7">
    <location>
        <begin position="343"/>
        <end position="364"/>
    </location>
</feature>
<feature type="transmembrane region" description="Helical" evidence="7">
    <location>
        <begin position="59"/>
        <end position="76"/>
    </location>
</feature>
<dbReference type="PANTHER" id="PTHR42718">
    <property type="entry name" value="MAJOR FACILITATOR SUPERFAMILY MULTIDRUG TRANSPORTER MFSC"/>
    <property type="match status" value="1"/>
</dbReference>
<gene>
    <name evidence="9" type="ORF">RD149_24080</name>
</gene>
<dbReference type="PROSITE" id="PS50850">
    <property type="entry name" value="MFS"/>
    <property type="match status" value="1"/>
</dbReference>
<dbReference type="Gene3D" id="1.20.1250.20">
    <property type="entry name" value="MFS general substrate transporter like domains"/>
    <property type="match status" value="1"/>
</dbReference>
<feature type="transmembrane region" description="Helical" evidence="7">
    <location>
        <begin position="88"/>
        <end position="105"/>
    </location>
</feature>
<feature type="transmembrane region" description="Helical" evidence="7">
    <location>
        <begin position="314"/>
        <end position="336"/>
    </location>
</feature>
<feature type="transmembrane region" description="Helical" evidence="7">
    <location>
        <begin position="416"/>
        <end position="437"/>
    </location>
</feature>
<organism evidence="9 10">
    <name type="scientific">Gordonia westfalica</name>
    <dbReference type="NCBI Taxonomy" id="158898"/>
    <lineage>
        <taxon>Bacteria</taxon>
        <taxon>Bacillati</taxon>
        <taxon>Actinomycetota</taxon>
        <taxon>Actinomycetes</taxon>
        <taxon>Mycobacteriales</taxon>
        <taxon>Gordoniaceae</taxon>
        <taxon>Gordonia</taxon>
    </lineage>
</organism>
<accession>A0ABU2GZG0</accession>
<evidence type="ECO:0000259" key="8">
    <source>
        <dbReference type="PROSITE" id="PS50850"/>
    </source>
</evidence>
<keyword evidence="3" id="KW-1003">Cell membrane</keyword>
<sequence length="507" mass="52133">MTTKTVDLAASSPPDTRRRWAILVVLATAQLMVVLDATIVNIALPAAQYDLGFGDESRQWIITAYSLTFGGLLLLGGRINDLFGRKQSFVIGLAGFAAASALGGWSPSFEVLVAARALQGVFGALLAPAALSLLTVTFAGSADRGRAFGIYGAISGAGGAIGLLLGGVLTEYVSWNWCLYVNVAFAVVALVGALWLVPSHRTGSGGSGLDWPGTILVTAGLFSVVYGLSNSEVNGWSDTWTVTFIVVGIALLAAFVVVETRVEHPLLPMRVVLDRVRGTSYLVMLICAIGMFAVFLFLTYYLQSTLGYSPVITGVAFLPMVGALAVTGAVVGAALITRISPKILVAAGMGLAGVGMMVLTSIQADSDYVSGVLPGLIITGVGLGVVFATAMSFSTIGVQAEDAGVASAMVNTAQQIGGSIGISLLSSFAATAATNYINDNTPGSVATSGPIPEAAVHAMKQGAELASFHTAFWWAAGFFFVGAALAAVLYPRAIPRTDPDAAPAIAH</sequence>
<evidence type="ECO:0000313" key="10">
    <source>
        <dbReference type="Proteomes" id="UP001265083"/>
    </source>
</evidence>
<proteinExistence type="predicted"/>
<dbReference type="InterPro" id="IPR036259">
    <property type="entry name" value="MFS_trans_sf"/>
</dbReference>
<keyword evidence="2" id="KW-0813">Transport</keyword>
<keyword evidence="6 7" id="KW-0472">Membrane</keyword>
<evidence type="ECO:0000256" key="5">
    <source>
        <dbReference type="ARBA" id="ARBA00022989"/>
    </source>
</evidence>
<protein>
    <submittedName>
        <fullName evidence="9">MFS transporter</fullName>
    </submittedName>
</protein>
<feature type="transmembrane region" description="Helical" evidence="7">
    <location>
        <begin position="240"/>
        <end position="258"/>
    </location>
</feature>
<evidence type="ECO:0000256" key="3">
    <source>
        <dbReference type="ARBA" id="ARBA00022475"/>
    </source>
</evidence>
<comment type="caution">
    <text evidence="9">The sequence shown here is derived from an EMBL/GenBank/DDBJ whole genome shotgun (WGS) entry which is preliminary data.</text>
</comment>
<reference evidence="9 10" key="1">
    <citation type="submission" date="2023-08" db="EMBL/GenBank/DDBJ databases">
        <title>Bioegradation of LLDPE and BLDPE plastic by marine bacteria from coast plastic debris.</title>
        <authorList>
            <person name="Rong Z."/>
        </authorList>
    </citation>
    <scope>NUCLEOTIDE SEQUENCE [LARGE SCALE GENOMIC DNA]</scope>
    <source>
        <strain evidence="9 10">Z-2</strain>
    </source>
</reference>
<keyword evidence="5 7" id="KW-1133">Transmembrane helix</keyword>
<feature type="transmembrane region" description="Helical" evidence="7">
    <location>
        <begin position="117"/>
        <end position="136"/>
    </location>
</feature>
<feature type="transmembrane region" description="Helical" evidence="7">
    <location>
        <begin position="209"/>
        <end position="228"/>
    </location>
</feature>
<dbReference type="SUPFAM" id="SSF103473">
    <property type="entry name" value="MFS general substrate transporter"/>
    <property type="match status" value="1"/>
</dbReference>
<evidence type="ECO:0000256" key="2">
    <source>
        <dbReference type="ARBA" id="ARBA00022448"/>
    </source>
</evidence>
<feature type="transmembrane region" description="Helical" evidence="7">
    <location>
        <begin position="471"/>
        <end position="490"/>
    </location>
</feature>
<evidence type="ECO:0000313" key="9">
    <source>
        <dbReference type="EMBL" id="MDS1116821.1"/>
    </source>
</evidence>
<feature type="transmembrane region" description="Helical" evidence="7">
    <location>
        <begin position="376"/>
        <end position="396"/>
    </location>
</feature>
<evidence type="ECO:0000256" key="7">
    <source>
        <dbReference type="SAM" id="Phobius"/>
    </source>
</evidence>